<dbReference type="STRING" id="1224947.SAMN05216480_101818"/>
<evidence type="ECO:0000313" key="15">
    <source>
        <dbReference type="Proteomes" id="UP000199138"/>
    </source>
</evidence>
<dbReference type="PANTHER" id="PTHR20857:SF23">
    <property type="entry name" value="THIAMINE BIOSYNTHETIC BIFUNCTIONAL ENZYME"/>
    <property type="match status" value="1"/>
</dbReference>
<evidence type="ECO:0000259" key="13">
    <source>
        <dbReference type="Pfam" id="PF02581"/>
    </source>
</evidence>
<feature type="binding site" evidence="10">
    <location>
        <position position="69"/>
    </location>
    <ligand>
        <name>4-amino-2-methyl-5-(diphosphooxymethyl)pyrimidine</name>
        <dbReference type="ChEBI" id="CHEBI:57841"/>
    </ligand>
</feature>
<keyword evidence="4 10" id="KW-0479">Metal-binding</keyword>
<evidence type="ECO:0000256" key="7">
    <source>
        <dbReference type="ARBA" id="ARBA00047334"/>
    </source>
</evidence>
<dbReference type="HAMAP" id="MF_00097">
    <property type="entry name" value="TMP_synthase"/>
    <property type="match status" value="1"/>
</dbReference>
<keyword evidence="6 10" id="KW-0784">Thiamine biosynthesis</keyword>
<dbReference type="NCBIfam" id="TIGR00693">
    <property type="entry name" value="thiE"/>
    <property type="match status" value="1"/>
</dbReference>
<gene>
    <name evidence="10" type="primary">thiE</name>
    <name evidence="14" type="ORF">SAMN05216480_101818</name>
</gene>
<feature type="binding site" evidence="10">
    <location>
        <position position="89"/>
    </location>
    <ligand>
        <name>Mg(2+)</name>
        <dbReference type="ChEBI" id="CHEBI:18420"/>
    </ligand>
</feature>
<evidence type="ECO:0000256" key="12">
    <source>
        <dbReference type="RuleBase" id="RU004253"/>
    </source>
</evidence>
<evidence type="ECO:0000256" key="8">
    <source>
        <dbReference type="ARBA" id="ARBA00047851"/>
    </source>
</evidence>
<accession>A0A1I7FBB5</accession>
<proteinExistence type="inferred from homology"/>
<dbReference type="PANTHER" id="PTHR20857">
    <property type="entry name" value="THIAMINE-PHOSPHATE PYROPHOSPHORYLASE"/>
    <property type="match status" value="1"/>
</dbReference>
<dbReference type="Proteomes" id="UP000199138">
    <property type="component" value="Unassembled WGS sequence"/>
</dbReference>
<dbReference type="OrthoDB" id="9812206at2"/>
<keyword evidence="3 10" id="KW-0808">Transferase</keyword>
<dbReference type="CDD" id="cd00564">
    <property type="entry name" value="TMP_TenI"/>
    <property type="match status" value="1"/>
</dbReference>
<dbReference type="Pfam" id="PF02581">
    <property type="entry name" value="TMP-TENI"/>
    <property type="match status" value="1"/>
</dbReference>
<dbReference type="GO" id="GO:0004789">
    <property type="term" value="F:thiamine-phosphate diphosphorylase activity"/>
    <property type="evidence" value="ECO:0007669"/>
    <property type="project" value="UniProtKB-UniRule"/>
</dbReference>
<dbReference type="GO" id="GO:0005737">
    <property type="term" value="C:cytoplasm"/>
    <property type="evidence" value="ECO:0007669"/>
    <property type="project" value="TreeGrafter"/>
</dbReference>
<dbReference type="InterPro" id="IPR034291">
    <property type="entry name" value="TMP_synthase"/>
</dbReference>
<dbReference type="GO" id="GO:0000287">
    <property type="term" value="F:magnesium ion binding"/>
    <property type="evidence" value="ECO:0007669"/>
    <property type="project" value="UniProtKB-UniRule"/>
</dbReference>
<protein>
    <recommendedName>
        <fullName evidence="10">Thiamine-phosphate synthase</fullName>
        <shortName evidence="10">TP synthase</shortName>
        <shortName evidence="10">TPS</shortName>
        <ecNumber evidence="10">2.5.1.3</ecNumber>
    </recommendedName>
    <alternativeName>
        <fullName evidence="10">Thiamine-phosphate pyrophosphorylase</fullName>
        <shortName evidence="10">TMP pyrophosphorylase</shortName>
        <shortName evidence="10">TMP-PPase</shortName>
    </alternativeName>
</protein>
<evidence type="ECO:0000256" key="10">
    <source>
        <dbReference type="HAMAP-Rule" id="MF_00097"/>
    </source>
</evidence>
<comment type="catalytic activity">
    <reaction evidence="8 10 11">
        <text>2-(2-carboxy-4-methylthiazol-5-yl)ethyl phosphate + 4-amino-2-methyl-5-(diphosphooxymethyl)pyrimidine + 2 H(+) = thiamine phosphate + CO2 + diphosphate</text>
        <dbReference type="Rhea" id="RHEA:47848"/>
        <dbReference type="ChEBI" id="CHEBI:15378"/>
        <dbReference type="ChEBI" id="CHEBI:16526"/>
        <dbReference type="ChEBI" id="CHEBI:33019"/>
        <dbReference type="ChEBI" id="CHEBI:37575"/>
        <dbReference type="ChEBI" id="CHEBI:57841"/>
        <dbReference type="ChEBI" id="CHEBI:62890"/>
        <dbReference type="EC" id="2.5.1.3"/>
    </reaction>
</comment>
<feature type="binding site" evidence="10">
    <location>
        <position position="70"/>
    </location>
    <ligand>
        <name>Mg(2+)</name>
        <dbReference type="ChEBI" id="CHEBI:18420"/>
    </ligand>
</feature>
<comment type="catalytic activity">
    <reaction evidence="9 10 11">
        <text>2-[(2R,5Z)-2-carboxy-4-methylthiazol-5(2H)-ylidene]ethyl phosphate + 4-amino-2-methyl-5-(diphosphooxymethyl)pyrimidine + 2 H(+) = thiamine phosphate + CO2 + diphosphate</text>
        <dbReference type="Rhea" id="RHEA:47844"/>
        <dbReference type="ChEBI" id="CHEBI:15378"/>
        <dbReference type="ChEBI" id="CHEBI:16526"/>
        <dbReference type="ChEBI" id="CHEBI:33019"/>
        <dbReference type="ChEBI" id="CHEBI:37575"/>
        <dbReference type="ChEBI" id="CHEBI:57841"/>
        <dbReference type="ChEBI" id="CHEBI:62899"/>
        <dbReference type="EC" id="2.5.1.3"/>
    </reaction>
</comment>
<feature type="binding site" evidence="10">
    <location>
        <position position="137"/>
    </location>
    <ligand>
        <name>4-amino-2-methyl-5-(diphosphooxymethyl)pyrimidine</name>
        <dbReference type="ChEBI" id="CHEBI:57841"/>
    </ligand>
</feature>
<dbReference type="Gene3D" id="3.20.20.70">
    <property type="entry name" value="Aldolase class I"/>
    <property type="match status" value="1"/>
</dbReference>
<feature type="binding site" evidence="10">
    <location>
        <begin position="37"/>
        <end position="41"/>
    </location>
    <ligand>
        <name>4-amino-2-methyl-5-(diphosphooxymethyl)pyrimidine</name>
        <dbReference type="ChEBI" id="CHEBI:57841"/>
    </ligand>
</feature>
<evidence type="ECO:0000256" key="3">
    <source>
        <dbReference type="ARBA" id="ARBA00022679"/>
    </source>
</evidence>
<evidence type="ECO:0000256" key="9">
    <source>
        <dbReference type="ARBA" id="ARBA00047883"/>
    </source>
</evidence>
<comment type="catalytic activity">
    <reaction evidence="7 10 11">
        <text>4-methyl-5-(2-phosphooxyethyl)-thiazole + 4-amino-2-methyl-5-(diphosphooxymethyl)pyrimidine + H(+) = thiamine phosphate + diphosphate</text>
        <dbReference type="Rhea" id="RHEA:22328"/>
        <dbReference type="ChEBI" id="CHEBI:15378"/>
        <dbReference type="ChEBI" id="CHEBI:33019"/>
        <dbReference type="ChEBI" id="CHEBI:37575"/>
        <dbReference type="ChEBI" id="CHEBI:57841"/>
        <dbReference type="ChEBI" id="CHEBI:58296"/>
        <dbReference type="EC" id="2.5.1.3"/>
    </reaction>
</comment>
<dbReference type="RefSeq" id="WP_093023215.1">
    <property type="nucleotide sequence ID" value="NZ_FPBK01000001.1"/>
</dbReference>
<dbReference type="EMBL" id="FPBK01000001">
    <property type="protein sequence ID" value="SFU33490.1"/>
    <property type="molecule type" value="Genomic_DNA"/>
</dbReference>
<dbReference type="InterPro" id="IPR013785">
    <property type="entry name" value="Aldolase_TIM"/>
</dbReference>
<evidence type="ECO:0000313" key="14">
    <source>
        <dbReference type="EMBL" id="SFU33490.1"/>
    </source>
</evidence>
<feature type="binding site" evidence="10">
    <location>
        <begin position="134"/>
        <end position="136"/>
    </location>
    <ligand>
        <name>2-[(2R,5Z)-2-carboxy-4-methylthiazol-5(2H)-ylidene]ethyl phosphate</name>
        <dbReference type="ChEBI" id="CHEBI:62899"/>
    </ligand>
</feature>
<reference evidence="15" key="1">
    <citation type="submission" date="2016-10" db="EMBL/GenBank/DDBJ databases">
        <authorList>
            <person name="Varghese N."/>
            <person name="Submissions S."/>
        </authorList>
    </citation>
    <scope>NUCLEOTIDE SEQUENCE [LARGE SCALE GENOMIC DNA]</scope>
    <source>
        <strain evidence="15">CGMCC 1.12333</strain>
    </source>
</reference>
<dbReference type="UniPathway" id="UPA00060">
    <property type="reaction ID" value="UER00141"/>
</dbReference>
<feature type="binding site" evidence="10">
    <location>
        <begin position="185"/>
        <end position="186"/>
    </location>
    <ligand>
        <name>2-[(2R,5Z)-2-carboxy-4-methylthiazol-5(2H)-ylidene]ethyl phosphate</name>
        <dbReference type="ChEBI" id="CHEBI:62899"/>
    </ligand>
</feature>
<dbReference type="GO" id="GO:0009229">
    <property type="term" value="P:thiamine diphosphate biosynthetic process"/>
    <property type="evidence" value="ECO:0007669"/>
    <property type="project" value="UniProtKB-UniRule"/>
</dbReference>
<evidence type="ECO:0000256" key="11">
    <source>
        <dbReference type="RuleBase" id="RU003826"/>
    </source>
</evidence>
<organism evidence="14 15">
    <name type="scientific">Pustulibacterium marinum</name>
    <dbReference type="NCBI Taxonomy" id="1224947"/>
    <lineage>
        <taxon>Bacteria</taxon>
        <taxon>Pseudomonadati</taxon>
        <taxon>Bacteroidota</taxon>
        <taxon>Flavobacteriia</taxon>
        <taxon>Flavobacteriales</taxon>
        <taxon>Flavobacteriaceae</taxon>
        <taxon>Pustulibacterium</taxon>
    </lineage>
</organism>
<comment type="cofactor">
    <cofactor evidence="10">
        <name>Mg(2+)</name>
        <dbReference type="ChEBI" id="CHEBI:18420"/>
    </cofactor>
    <text evidence="10">Binds 1 Mg(2+) ion per subunit.</text>
</comment>
<feature type="domain" description="Thiamine phosphate synthase/TenI" evidence="13">
    <location>
        <begin position="7"/>
        <end position="188"/>
    </location>
</feature>
<comment type="pathway">
    <text evidence="2 10 12">Cofactor biosynthesis; thiamine diphosphate biosynthesis; thiamine phosphate from 4-amino-2-methyl-5-diphosphomethylpyrimidine and 4-methyl-5-(2-phosphoethyl)-thiazole: step 1/1.</text>
</comment>
<feature type="binding site" evidence="10">
    <location>
        <position position="108"/>
    </location>
    <ligand>
        <name>4-amino-2-methyl-5-(diphosphooxymethyl)pyrimidine</name>
        <dbReference type="ChEBI" id="CHEBI:57841"/>
    </ligand>
</feature>
<dbReference type="InterPro" id="IPR036206">
    <property type="entry name" value="ThiamineP_synth_sf"/>
</dbReference>
<dbReference type="EC" id="2.5.1.3" evidence="10"/>
<evidence type="ECO:0000256" key="6">
    <source>
        <dbReference type="ARBA" id="ARBA00022977"/>
    </source>
</evidence>
<keyword evidence="15" id="KW-1185">Reference proteome</keyword>
<keyword evidence="5 10" id="KW-0460">Magnesium</keyword>
<evidence type="ECO:0000256" key="1">
    <source>
        <dbReference type="ARBA" id="ARBA00003814"/>
    </source>
</evidence>
<feature type="binding site" evidence="10">
    <location>
        <position position="165"/>
    </location>
    <ligand>
        <name>2-[(2R,5Z)-2-carboxy-4-methylthiazol-5(2H)-ylidene]ethyl phosphate</name>
        <dbReference type="ChEBI" id="CHEBI:62899"/>
    </ligand>
</feature>
<dbReference type="AlphaFoldDB" id="A0A1I7FBB5"/>
<comment type="function">
    <text evidence="1 10">Condenses 4-methyl-5-(beta-hydroxyethyl)thiazole monophosphate (THZ-P) and 2-methyl-4-amino-5-hydroxymethyl pyrimidine pyrophosphate (HMP-PP) to form thiamine monophosphate (TMP).</text>
</comment>
<dbReference type="GO" id="GO:0009228">
    <property type="term" value="P:thiamine biosynthetic process"/>
    <property type="evidence" value="ECO:0007669"/>
    <property type="project" value="UniProtKB-KW"/>
</dbReference>
<evidence type="ECO:0000256" key="4">
    <source>
        <dbReference type="ARBA" id="ARBA00022723"/>
    </source>
</evidence>
<dbReference type="SUPFAM" id="SSF51391">
    <property type="entry name" value="Thiamin phosphate synthase"/>
    <property type="match status" value="1"/>
</dbReference>
<name>A0A1I7FBB5_9FLAO</name>
<dbReference type="InterPro" id="IPR022998">
    <property type="entry name" value="ThiamineP_synth_TenI"/>
</dbReference>
<comment type="similarity">
    <text evidence="10 11">Belongs to the thiamine-phosphate synthase family.</text>
</comment>
<sequence length="206" mass="22242">MEFSTQLYLVTDSDMASIEGLPEIVEQAVLGGVTMVQLREKHADTKTFVRIAQQLKRILSNYKIPLIINDRIDIALAVDADGVHIGQDDMPYAIARKLLGKDKIIGLSVESMQQVTEANALDVDYIGISPVFATPTKTNTKIEFGLKGIEEISKITKHKTVAIGGINESNTAAIIKAGADGIAVVSAIMKAKNPQLVASQLKQLTL</sequence>
<evidence type="ECO:0000256" key="5">
    <source>
        <dbReference type="ARBA" id="ARBA00022842"/>
    </source>
</evidence>
<evidence type="ECO:0000256" key="2">
    <source>
        <dbReference type="ARBA" id="ARBA00005165"/>
    </source>
</evidence>
<dbReference type="FunFam" id="3.20.20.70:FF:000096">
    <property type="entry name" value="Thiamine-phosphate synthase"/>
    <property type="match status" value="1"/>
</dbReference>